<dbReference type="AlphaFoldDB" id="A0A914VWU2"/>
<reference evidence="13" key="1">
    <citation type="submission" date="2022-11" db="UniProtKB">
        <authorList>
            <consortium name="WormBaseParasite"/>
        </authorList>
    </citation>
    <scope>IDENTIFICATION</scope>
</reference>
<comment type="similarity">
    <text evidence="2">Belongs to the repulsive guidance molecule (RGM) family.</text>
</comment>
<comment type="subcellular location">
    <subcellularLocation>
        <location evidence="1">Cell membrane</location>
        <topology evidence="1">Lipid-anchor</topology>
        <topology evidence="1">GPI-anchor</topology>
    </subcellularLocation>
</comment>
<keyword evidence="5" id="KW-0732">Signal</keyword>
<dbReference type="GO" id="GO:0015026">
    <property type="term" value="F:coreceptor activity"/>
    <property type="evidence" value="ECO:0007669"/>
    <property type="project" value="TreeGrafter"/>
</dbReference>
<keyword evidence="7" id="KW-0325">Glycoprotein</keyword>
<feature type="domain" description="Repulsive guidance molecule C-terminal" evidence="10">
    <location>
        <begin position="219"/>
        <end position="455"/>
    </location>
</feature>
<dbReference type="InterPro" id="IPR040287">
    <property type="entry name" value="RGM"/>
</dbReference>
<dbReference type="Proteomes" id="UP000887566">
    <property type="component" value="Unplaced"/>
</dbReference>
<dbReference type="WBParaSite" id="PSAMB.scaffold2639size22071.g18585.t1">
    <property type="protein sequence ID" value="PSAMB.scaffold2639size22071.g18585.t1"/>
    <property type="gene ID" value="PSAMB.scaffold2639size22071.g18585"/>
</dbReference>
<proteinExistence type="inferred from homology"/>
<dbReference type="InterPro" id="IPR010536">
    <property type="entry name" value="RGM_N"/>
</dbReference>
<keyword evidence="3" id="KW-1003">Cell membrane</keyword>
<dbReference type="Pfam" id="PF06534">
    <property type="entry name" value="RGM_C"/>
    <property type="match status" value="1"/>
</dbReference>
<evidence type="ECO:0000313" key="13">
    <source>
        <dbReference type="WBParaSite" id="PSAMB.scaffold2639size22071.g18585.t1"/>
    </source>
</evidence>
<dbReference type="Gene3D" id="3.40.1000.10">
    <property type="entry name" value="Mog1/PsbP, alpha/beta/alpha sandwich"/>
    <property type="match status" value="1"/>
</dbReference>
<feature type="region of interest" description="Disordered" evidence="9">
    <location>
        <begin position="1"/>
        <end position="21"/>
    </location>
</feature>
<evidence type="ECO:0000256" key="2">
    <source>
        <dbReference type="ARBA" id="ARBA00005321"/>
    </source>
</evidence>
<evidence type="ECO:0000256" key="5">
    <source>
        <dbReference type="ARBA" id="ARBA00022729"/>
    </source>
</evidence>
<keyword evidence="4" id="KW-0336">GPI-anchor</keyword>
<feature type="domain" description="Repulsive guidance molecule N-terminal" evidence="11">
    <location>
        <begin position="112"/>
        <end position="179"/>
    </location>
</feature>
<evidence type="ECO:0000313" key="12">
    <source>
        <dbReference type="Proteomes" id="UP000887566"/>
    </source>
</evidence>
<dbReference type="GO" id="GO:0005886">
    <property type="term" value="C:plasma membrane"/>
    <property type="evidence" value="ECO:0007669"/>
    <property type="project" value="UniProtKB-SubCell"/>
</dbReference>
<dbReference type="Pfam" id="PF06535">
    <property type="entry name" value="RGM_N"/>
    <property type="match status" value="1"/>
</dbReference>
<evidence type="ECO:0000256" key="9">
    <source>
        <dbReference type="SAM" id="MobiDB-lite"/>
    </source>
</evidence>
<keyword evidence="8" id="KW-0449">Lipoprotein</keyword>
<evidence type="ECO:0000256" key="4">
    <source>
        <dbReference type="ARBA" id="ARBA00022622"/>
    </source>
</evidence>
<evidence type="ECO:0000259" key="11">
    <source>
        <dbReference type="Pfam" id="PF06535"/>
    </source>
</evidence>
<dbReference type="InterPro" id="IPR009496">
    <property type="entry name" value="RGM_C"/>
</dbReference>
<name>A0A914VWU2_9BILA</name>
<keyword evidence="6" id="KW-0472">Membrane</keyword>
<dbReference type="GO" id="GO:0098552">
    <property type="term" value="C:side of membrane"/>
    <property type="evidence" value="ECO:0007669"/>
    <property type="project" value="UniProtKB-KW"/>
</dbReference>
<protein>
    <submittedName>
        <fullName evidence="13">RGM domain family member B</fullName>
    </submittedName>
</protein>
<organism evidence="12 13">
    <name type="scientific">Plectus sambesii</name>
    <dbReference type="NCBI Taxonomy" id="2011161"/>
    <lineage>
        <taxon>Eukaryota</taxon>
        <taxon>Metazoa</taxon>
        <taxon>Ecdysozoa</taxon>
        <taxon>Nematoda</taxon>
        <taxon>Chromadorea</taxon>
        <taxon>Plectida</taxon>
        <taxon>Plectina</taxon>
        <taxon>Plectoidea</taxon>
        <taxon>Plectidae</taxon>
        <taxon>Plectus</taxon>
    </lineage>
</organism>
<evidence type="ECO:0000259" key="10">
    <source>
        <dbReference type="Pfam" id="PF06534"/>
    </source>
</evidence>
<evidence type="ECO:0000256" key="6">
    <source>
        <dbReference type="ARBA" id="ARBA00023136"/>
    </source>
</evidence>
<keyword evidence="12" id="KW-1185">Reference proteome</keyword>
<accession>A0A914VWU2</accession>
<evidence type="ECO:0000256" key="1">
    <source>
        <dbReference type="ARBA" id="ARBA00004609"/>
    </source>
</evidence>
<dbReference type="GO" id="GO:0030509">
    <property type="term" value="P:BMP signaling pathway"/>
    <property type="evidence" value="ECO:0007669"/>
    <property type="project" value="TreeGrafter"/>
</dbReference>
<evidence type="ECO:0000256" key="7">
    <source>
        <dbReference type="ARBA" id="ARBA00023180"/>
    </source>
</evidence>
<sequence>MERPGDQVPGRLTPTAPRTARGTMAAVSATDLFLTRGDGCGRADLRVIASRISVIDGWDTTASQIAARTNDRTTVRHWNDVMIRTTPTRPSPLSAAAIVLVLLALLHMTDGCDIEECAAMYSRRLNDEAVMIGENPTYCSLMSNYLECLNETSKRCRGNLKFHTLNTLLVRQLSEFNCRRFRAPHNLDHGDSSPSALATTASPPPKCYFLFDNHHRSRLRYCALFGDPHLRTFNGEFQSCRAEGAWPLVENGYFVIQVTNAPVVADHGATAVSKVTVLVKSHRHCTEHKRYEAAADDDELPTTFVDGSSHSGHSANERAVELIRSNQTHVEIRLRYVATKIYIRREGPYLSVAVRMPEEILQERTELDSGQLCVSGCPLYQTVPLKETLAAPAAFAQCFHSPIRLERDFAVEHCRSARVTDSFFDACVFDLMFTGDIRLARMAADAQADIVRLYPPYEKHYSMGRSDLSIYEHLRDDPSAWTDCKSSSAIGAPSSALQLVACALVVLALVGAPR</sequence>
<dbReference type="PANTHER" id="PTHR31428">
    <property type="entry name" value="RGM DOMAIN FAMILY MEMBER DRAG-1"/>
    <property type="match status" value="1"/>
</dbReference>
<evidence type="ECO:0000256" key="3">
    <source>
        <dbReference type="ARBA" id="ARBA00022475"/>
    </source>
</evidence>
<evidence type="ECO:0000256" key="8">
    <source>
        <dbReference type="ARBA" id="ARBA00023288"/>
    </source>
</evidence>
<dbReference type="PANTHER" id="PTHR31428:SF6">
    <property type="entry name" value="REPULSIVE GUIDANCE MOLECULE B HOMOLOG DRAG-1"/>
    <property type="match status" value="1"/>
</dbReference>